<evidence type="ECO:0000256" key="1">
    <source>
        <dbReference type="SAM" id="MobiDB-lite"/>
    </source>
</evidence>
<name>A0A2T5JXS2_9RHOB</name>
<evidence type="ECO:0000313" key="3">
    <source>
        <dbReference type="EMBL" id="PTR14965.1"/>
    </source>
</evidence>
<dbReference type="InterPro" id="IPR006171">
    <property type="entry name" value="TOPRIM_dom"/>
</dbReference>
<dbReference type="CDD" id="cd00188">
    <property type="entry name" value="TOPRIM"/>
    <property type="match status" value="1"/>
</dbReference>
<dbReference type="OrthoDB" id="5453446at2"/>
<proteinExistence type="predicted"/>
<protein>
    <submittedName>
        <fullName evidence="3">Uncharacterized protein DUF3987</fullName>
    </submittedName>
</protein>
<comment type="caution">
    <text evidence="3">The sequence shown here is derived from an EMBL/GenBank/DDBJ whole genome shotgun (WGS) entry which is preliminary data.</text>
</comment>
<reference evidence="3 4" key="1">
    <citation type="submission" date="2018-04" db="EMBL/GenBank/DDBJ databases">
        <title>Genomic Encyclopedia of Type Strains, Phase III (KMG-III): the genomes of soil and plant-associated and newly described type strains.</title>
        <authorList>
            <person name="Whitman W."/>
        </authorList>
    </citation>
    <scope>NUCLEOTIDE SEQUENCE [LARGE SCALE GENOMIC DNA]</scope>
    <source>
        <strain evidence="3 4">KA25</strain>
    </source>
</reference>
<dbReference type="AlphaFoldDB" id="A0A2T5JXS2"/>
<feature type="region of interest" description="Disordered" evidence="1">
    <location>
        <begin position="1"/>
        <end position="37"/>
    </location>
</feature>
<keyword evidence="4" id="KW-1185">Reference proteome</keyword>
<gene>
    <name evidence="3" type="ORF">C8J28_115110</name>
</gene>
<accession>A0A2T5JXS2</accession>
<dbReference type="SMART" id="SM00493">
    <property type="entry name" value="TOPRIM"/>
    <property type="match status" value="1"/>
</dbReference>
<dbReference type="Pfam" id="PF13148">
    <property type="entry name" value="DUF3987"/>
    <property type="match status" value="1"/>
</dbReference>
<dbReference type="Proteomes" id="UP000244060">
    <property type="component" value="Unassembled WGS sequence"/>
</dbReference>
<feature type="compositionally biased region" description="Basic and acidic residues" evidence="1">
    <location>
        <begin position="1"/>
        <end position="15"/>
    </location>
</feature>
<organism evidence="3 4">
    <name type="scientific">Cereibacter azotoformans</name>
    <dbReference type="NCBI Taxonomy" id="43057"/>
    <lineage>
        <taxon>Bacteria</taxon>
        <taxon>Pseudomonadati</taxon>
        <taxon>Pseudomonadota</taxon>
        <taxon>Alphaproteobacteria</taxon>
        <taxon>Rhodobacterales</taxon>
        <taxon>Paracoccaceae</taxon>
        <taxon>Cereibacter</taxon>
    </lineage>
</organism>
<dbReference type="EMBL" id="QAOT01000015">
    <property type="protein sequence ID" value="PTR14965.1"/>
    <property type="molecule type" value="Genomic_DNA"/>
</dbReference>
<evidence type="ECO:0000259" key="2">
    <source>
        <dbReference type="SMART" id="SM00493"/>
    </source>
</evidence>
<feature type="domain" description="Toprim" evidence="2">
    <location>
        <begin position="120"/>
        <end position="192"/>
    </location>
</feature>
<dbReference type="InterPro" id="IPR025048">
    <property type="entry name" value="DUF3987"/>
</dbReference>
<evidence type="ECO:0000313" key="4">
    <source>
        <dbReference type="Proteomes" id="UP000244060"/>
    </source>
</evidence>
<sequence>MTKMFDPRFTPEELAKAGTAPKADGRRPVVPVPADAPPMDFRHTKLDKPSSVWRYTTADGGLVGYVARFDFKGKDGEPDKTYLPITFCEAPGKRPAWMAKAFPEPRPLYRLHEFTQRPEAALLIGEGEKVADAAAGLLPEVIGTTPPGGAKAPSKADWAYVKGRRVIIATDADKPGREFGDEVARLAREAGAAEILHLPGEELRSDAPEGYDLADAVEEGISADQVRRAIRAYEFPASSDQTAAEHGWGEPDPRYLQPQLLEAPVLPLNEVFAPAWVSWIGSAAEAKGAPADYVVAGLLSVAGAMIGNSRWACPWDGWTEPPLIWTMAIGNPSAGKSPGLDAILAPLRIVERNARQEAQTRVSEWRARAEVAKLAESTWKEAVKAAIKAGDDIPPKPREADPGPEPMMPRYALADTTVEKLSVILAGQPRGTMMFRDELSGWLGNMSRYSGGTDRPFWLEAYGGKGYSVERMGRDPVWISRLTVGVVGGIQPDKLKSLLMKTDDDGLLARFIPVWPEPAPIKRPNRLADEGFIENALRRLVELPMVNDEHGELRPWFINFNDEARDYLNEFRKLCRDMEGQNEGLLLSFIGKLPGMAVRLSLILAFLDWAAGGPDVFEITPNHFGRAAGFIEAYVLPMAVRAYADGAVAKEDRAGRKLAALIIEQGWEDFNSSDVLRLDRAGLATKADLDPALDALVVGDLIRQVPVPGGPRGGRPARRFIVNPAIRAAT</sequence>